<reference evidence="3 4" key="1">
    <citation type="submission" date="2018-05" db="EMBL/GenBank/DDBJ databases">
        <title>Genomic Encyclopedia of Archaeal and Bacterial Type Strains, Phase II (KMG-II): from individual species to whole genera.</title>
        <authorList>
            <person name="Goeker M."/>
        </authorList>
    </citation>
    <scope>NUCLEOTIDE SEQUENCE [LARGE SCALE GENOMIC DNA]</scope>
    <source>
        <strain evidence="3 4">DSM 23514</strain>
    </source>
</reference>
<gene>
    <name evidence="2" type="ORF">HZY62_16710</name>
    <name evidence="3" type="ORF">LX92_03643</name>
</gene>
<dbReference type="Proteomes" id="UP000651837">
    <property type="component" value="Unassembled WGS sequence"/>
</dbReference>
<evidence type="ECO:0000313" key="5">
    <source>
        <dbReference type="Proteomes" id="UP000651837"/>
    </source>
</evidence>
<evidence type="ECO:0000313" key="2">
    <source>
        <dbReference type="EMBL" id="MBD1262244.1"/>
    </source>
</evidence>
<keyword evidence="1" id="KW-0812">Transmembrane</keyword>
<evidence type="ECO:0000256" key="1">
    <source>
        <dbReference type="SAM" id="Phobius"/>
    </source>
</evidence>
<dbReference type="InterPro" id="IPR036909">
    <property type="entry name" value="Cyt_c-like_dom_sf"/>
</dbReference>
<accession>A0A316DVW1</accession>
<feature type="transmembrane region" description="Helical" evidence="1">
    <location>
        <begin position="13"/>
        <end position="37"/>
    </location>
</feature>
<reference evidence="2 5" key="2">
    <citation type="submission" date="2020-07" db="EMBL/GenBank/DDBJ databases">
        <title>The draft genome sequence of Maribacter polysiphoniae KCTC 22021.</title>
        <authorList>
            <person name="Mu L."/>
        </authorList>
    </citation>
    <scope>NUCLEOTIDE SEQUENCE [LARGE SCALE GENOMIC DNA]</scope>
    <source>
        <strain evidence="2 5">KCTC 22021</strain>
    </source>
</reference>
<dbReference type="GO" id="GO:0020037">
    <property type="term" value="F:heme binding"/>
    <property type="evidence" value="ECO:0007669"/>
    <property type="project" value="InterPro"/>
</dbReference>
<dbReference type="Proteomes" id="UP000245667">
    <property type="component" value="Unassembled WGS sequence"/>
</dbReference>
<dbReference type="SUPFAM" id="SSF46626">
    <property type="entry name" value="Cytochrome c"/>
    <property type="match status" value="1"/>
</dbReference>
<sequence>MDEHTKFKQRAKAIYQMLLGIFGLFAVAAFTILFLMLNPDLLKKSGPQVEEMEYTTVPKEDDFDKIENGIHVRTGLVDAEGLMTVVNNCTNCHSAKLVTQNRMNEERWITTIRWMQETQNLWDLGPNEKIIVNYLVSNYPPEKKGRRENLKDIEWYDLN</sequence>
<keyword evidence="1" id="KW-0472">Membrane</keyword>
<dbReference type="EMBL" id="QGGQ01000011">
    <property type="protein sequence ID" value="PWK21492.1"/>
    <property type="molecule type" value="Genomic_DNA"/>
</dbReference>
<evidence type="ECO:0000313" key="3">
    <source>
        <dbReference type="EMBL" id="PWK21492.1"/>
    </source>
</evidence>
<dbReference type="AlphaFoldDB" id="A0A316DVW1"/>
<comment type="caution">
    <text evidence="3">The sequence shown here is derived from an EMBL/GenBank/DDBJ whole genome shotgun (WGS) entry which is preliminary data.</text>
</comment>
<proteinExistence type="predicted"/>
<keyword evidence="5" id="KW-1185">Reference proteome</keyword>
<evidence type="ECO:0000313" key="4">
    <source>
        <dbReference type="Proteomes" id="UP000245667"/>
    </source>
</evidence>
<dbReference type="OrthoDB" id="9805828at2"/>
<name>A0A316DVW1_9FLAO</name>
<dbReference type="Gene3D" id="1.10.760.10">
    <property type="entry name" value="Cytochrome c-like domain"/>
    <property type="match status" value="1"/>
</dbReference>
<keyword evidence="1" id="KW-1133">Transmembrane helix</keyword>
<dbReference type="RefSeq" id="WP_109653630.1">
    <property type="nucleotide sequence ID" value="NZ_CAJQNU010000073.1"/>
</dbReference>
<protein>
    <submittedName>
        <fullName evidence="2">Monoheme cytochrome C</fullName>
    </submittedName>
</protein>
<dbReference type="GO" id="GO:0009055">
    <property type="term" value="F:electron transfer activity"/>
    <property type="evidence" value="ECO:0007669"/>
    <property type="project" value="InterPro"/>
</dbReference>
<dbReference type="EMBL" id="JACWLN010000009">
    <property type="protein sequence ID" value="MBD1262244.1"/>
    <property type="molecule type" value="Genomic_DNA"/>
</dbReference>
<organism evidence="3 4">
    <name type="scientific">Maribacter polysiphoniae</name>
    <dbReference type="NCBI Taxonomy" id="429344"/>
    <lineage>
        <taxon>Bacteria</taxon>
        <taxon>Pseudomonadati</taxon>
        <taxon>Bacteroidota</taxon>
        <taxon>Flavobacteriia</taxon>
        <taxon>Flavobacteriales</taxon>
        <taxon>Flavobacteriaceae</taxon>
        <taxon>Maribacter</taxon>
    </lineage>
</organism>